<dbReference type="InterPro" id="IPR025302">
    <property type="entry name" value="DrrA1/2-like_C"/>
</dbReference>
<dbReference type="PANTHER" id="PTHR42711:SF5">
    <property type="entry name" value="ABC TRANSPORTER ATP-BINDING PROTEIN NATA"/>
    <property type="match status" value="1"/>
</dbReference>
<evidence type="ECO:0000256" key="1">
    <source>
        <dbReference type="ARBA" id="ARBA00004413"/>
    </source>
</evidence>
<dbReference type="GO" id="GO:0005886">
    <property type="term" value="C:plasma membrane"/>
    <property type="evidence" value="ECO:0007669"/>
    <property type="project" value="UniProtKB-SubCell"/>
</dbReference>
<dbReference type="InterPro" id="IPR027417">
    <property type="entry name" value="P-loop_NTPase"/>
</dbReference>
<dbReference type="GO" id="GO:0043215">
    <property type="term" value="P:daunorubicin transport"/>
    <property type="evidence" value="ECO:0007669"/>
    <property type="project" value="InterPro"/>
</dbReference>
<evidence type="ECO:0000256" key="8">
    <source>
        <dbReference type="ARBA" id="ARBA00049985"/>
    </source>
</evidence>
<evidence type="ECO:0000256" key="5">
    <source>
        <dbReference type="ARBA" id="ARBA00022840"/>
    </source>
</evidence>
<evidence type="ECO:0000313" key="11">
    <source>
        <dbReference type="Proteomes" id="UP000544742"/>
    </source>
</evidence>
<dbReference type="FunFam" id="3.40.50.300:FF:000589">
    <property type="entry name" value="ABC transporter, ATP-binding subunit"/>
    <property type="match status" value="1"/>
</dbReference>
<proteinExistence type="inferred from homology"/>
<dbReference type="GO" id="GO:0005524">
    <property type="term" value="F:ATP binding"/>
    <property type="evidence" value="ECO:0007669"/>
    <property type="project" value="UniProtKB-KW"/>
</dbReference>
<dbReference type="PROSITE" id="PS00211">
    <property type="entry name" value="ABC_TRANSPORTER_1"/>
    <property type="match status" value="1"/>
</dbReference>
<comment type="caution">
    <text evidence="10">The sequence shown here is derived from an EMBL/GenBank/DDBJ whole genome shotgun (WGS) entry which is preliminary data.</text>
</comment>
<dbReference type="Proteomes" id="UP000544742">
    <property type="component" value="Unassembled WGS sequence"/>
</dbReference>
<dbReference type="PANTHER" id="PTHR42711">
    <property type="entry name" value="ABC TRANSPORTER ATP-BINDING PROTEIN"/>
    <property type="match status" value="1"/>
</dbReference>
<dbReference type="SMART" id="SM00382">
    <property type="entry name" value="AAA"/>
    <property type="match status" value="1"/>
</dbReference>
<evidence type="ECO:0000256" key="6">
    <source>
        <dbReference type="ARBA" id="ARBA00022967"/>
    </source>
</evidence>
<evidence type="ECO:0000256" key="4">
    <source>
        <dbReference type="ARBA" id="ARBA00022741"/>
    </source>
</evidence>
<dbReference type="InterPro" id="IPR050763">
    <property type="entry name" value="ABC_transporter_ATP-binding"/>
</dbReference>
<dbReference type="EMBL" id="JAAYUN010000098">
    <property type="protein sequence ID" value="NLJ22650.1"/>
    <property type="molecule type" value="Genomic_DNA"/>
</dbReference>
<dbReference type="InterPro" id="IPR003593">
    <property type="entry name" value="AAA+_ATPase"/>
</dbReference>
<keyword evidence="3" id="KW-1003">Cell membrane</keyword>
<protein>
    <submittedName>
        <fullName evidence="10">ATP-binding cassette domain-containing protein</fullName>
    </submittedName>
</protein>
<dbReference type="InterPro" id="IPR017871">
    <property type="entry name" value="ABC_transporter-like_CS"/>
</dbReference>
<reference evidence="10 11" key="1">
    <citation type="journal article" date="2020" name="Biotechnol. Biofuels">
        <title>New insights from the biogas microbiome by comprehensive genome-resolved metagenomics of nearly 1600 species originating from multiple anaerobic digesters.</title>
        <authorList>
            <person name="Campanaro S."/>
            <person name="Treu L."/>
            <person name="Rodriguez-R L.M."/>
            <person name="Kovalovszki A."/>
            <person name="Ziels R.M."/>
            <person name="Maus I."/>
            <person name="Zhu X."/>
            <person name="Kougias P.G."/>
            <person name="Basile A."/>
            <person name="Luo G."/>
            <person name="Schluter A."/>
            <person name="Konstantinidis K.T."/>
            <person name="Angelidaki I."/>
        </authorList>
    </citation>
    <scope>NUCLEOTIDE SEQUENCE [LARGE SCALE GENOMIC DNA]</scope>
    <source>
        <strain evidence="10">AS27yjCOA_157</strain>
    </source>
</reference>
<dbReference type="SUPFAM" id="SSF52540">
    <property type="entry name" value="P-loop containing nucleoside triphosphate hydrolases"/>
    <property type="match status" value="1"/>
</dbReference>
<sequence length="311" mass="34395">MDAIKVDNLTKKYGSFTAVDSISFKVEEGEIFGFLGPNGSGKSTTIRMLTGIIKPNGGTAAIMGHDIKDDAIRAKQLMGVVPEMSNAYVELSAWNNLLLMGELYGVPKKDREERAKKLLEQFGLYDRKESLARGFSKGMKQRLILCMALINQPSVLILDEPTSGLDVESSRLIKDVIRELNRTGTTVFLTTHNMEDAGQLCERIAIINRGVIAAIDRPEALKRASSGIQSIELSFNCIVDAEDLSNFSCVKKVKKMGDKFRLYVDDVNQTIDCITDYARSHDLKIVSLNTLAPSLEDIFVSLTHKNKPGED</sequence>
<dbReference type="Gene3D" id="3.40.50.300">
    <property type="entry name" value="P-loop containing nucleotide triphosphate hydrolases"/>
    <property type="match status" value="1"/>
</dbReference>
<dbReference type="AlphaFoldDB" id="A0A7K4AI30"/>
<dbReference type="GO" id="GO:0016887">
    <property type="term" value="F:ATP hydrolysis activity"/>
    <property type="evidence" value="ECO:0007669"/>
    <property type="project" value="InterPro"/>
</dbReference>
<evidence type="ECO:0000259" key="9">
    <source>
        <dbReference type="PROSITE" id="PS50893"/>
    </source>
</evidence>
<evidence type="ECO:0000256" key="3">
    <source>
        <dbReference type="ARBA" id="ARBA00022475"/>
    </source>
</evidence>
<gene>
    <name evidence="10" type="ORF">GX426_06035</name>
</gene>
<evidence type="ECO:0000256" key="2">
    <source>
        <dbReference type="ARBA" id="ARBA00022448"/>
    </source>
</evidence>
<comment type="similarity">
    <text evidence="8">Belongs to the ABC transporter superfamily. Drug exporter-1 (DrugE1) (TC 3.A.1.105) family.</text>
</comment>
<organism evidence="10 11">
    <name type="scientific">Methanothrix soehngenii</name>
    <name type="common">Methanosaeta concilii</name>
    <dbReference type="NCBI Taxonomy" id="2223"/>
    <lineage>
        <taxon>Archaea</taxon>
        <taxon>Methanobacteriati</taxon>
        <taxon>Methanobacteriota</taxon>
        <taxon>Stenosarchaea group</taxon>
        <taxon>Methanomicrobia</taxon>
        <taxon>Methanotrichales</taxon>
        <taxon>Methanotrichaceae</taxon>
        <taxon>Methanothrix</taxon>
    </lineage>
</organism>
<evidence type="ECO:0000256" key="7">
    <source>
        <dbReference type="ARBA" id="ARBA00023136"/>
    </source>
</evidence>
<accession>A0A7K4AI30</accession>
<dbReference type="PROSITE" id="PS50893">
    <property type="entry name" value="ABC_TRANSPORTER_2"/>
    <property type="match status" value="1"/>
</dbReference>
<keyword evidence="2" id="KW-0813">Transport</keyword>
<keyword evidence="4" id="KW-0547">Nucleotide-binding</keyword>
<dbReference type="Pfam" id="PF13732">
    <property type="entry name" value="DrrA1-3_C"/>
    <property type="match status" value="1"/>
</dbReference>
<feature type="domain" description="ABC transporter" evidence="9">
    <location>
        <begin position="4"/>
        <end position="234"/>
    </location>
</feature>
<dbReference type="RefSeq" id="WP_273271211.1">
    <property type="nucleotide sequence ID" value="NZ_JBCEYP010000105.1"/>
</dbReference>
<comment type="subcellular location">
    <subcellularLocation>
        <location evidence="1">Cell membrane</location>
        <topology evidence="1">Peripheral membrane protein</topology>
        <orientation evidence="1">Cytoplasmic side</orientation>
    </subcellularLocation>
</comment>
<dbReference type="InterPro" id="IPR003439">
    <property type="entry name" value="ABC_transporter-like_ATP-bd"/>
</dbReference>
<dbReference type="Pfam" id="PF00005">
    <property type="entry name" value="ABC_tran"/>
    <property type="match status" value="1"/>
</dbReference>
<keyword evidence="6" id="KW-1278">Translocase</keyword>
<evidence type="ECO:0000313" key="10">
    <source>
        <dbReference type="EMBL" id="NLJ22650.1"/>
    </source>
</evidence>
<keyword evidence="5 10" id="KW-0067">ATP-binding</keyword>
<dbReference type="GO" id="GO:1900753">
    <property type="term" value="P:doxorubicin transport"/>
    <property type="evidence" value="ECO:0007669"/>
    <property type="project" value="InterPro"/>
</dbReference>
<dbReference type="InterPro" id="IPR005894">
    <property type="entry name" value="DrrA"/>
</dbReference>
<name>A0A7K4AI30_METSH</name>
<dbReference type="NCBIfam" id="TIGR01188">
    <property type="entry name" value="drrA"/>
    <property type="match status" value="1"/>
</dbReference>
<keyword evidence="7" id="KW-0472">Membrane</keyword>